<evidence type="ECO:0000313" key="4">
    <source>
        <dbReference type="EMBL" id="SFA83419.1"/>
    </source>
</evidence>
<feature type="transmembrane region" description="Helical" evidence="2">
    <location>
        <begin position="455"/>
        <end position="471"/>
    </location>
</feature>
<dbReference type="RefSeq" id="WP_092870493.1">
    <property type="nucleotide sequence ID" value="NZ_FOJY01000003.1"/>
</dbReference>
<feature type="domain" description="Rad50/SbcC-type AAA" evidence="3">
    <location>
        <begin position="7"/>
        <end position="206"/>
    </location>
</feature>
<dbReference type="Gene3D" id="3.40.50.300">
    <property type="entry name" value="P-loop containing nucleotide triphosphate hydrolases"/>
    <property type="match status" value="2"/>
</dbReference>
<dbReference type="InterPro" id="IPR038729">
    <property type="entry name" value="Rad50/SbcC_AAA"/>
</dbReference>
<feature type="transmembrane region" description="Helical" evidence="2">
    <location>
        <begin position="432"/>
        <end position="449"/>
    </location>
</feature>
<keyword evidence="2" id="KW-1133">Transmembrane helix</keyword>
<keyword evidence="2" id="KW-0472">Membrane</keyword>
<keyword evidence="2" id="KW-0812">Transmembrane</keyword>
<evidence type="ECO:0000313" key="5">
    <source>
        <dbReference type="Proteomes" id="UP000198838"/>
    </source>
</evidence>
<feature type="coiled-coil region" evidence="1">
    <location>
        <begin position="723"/>
        <end position="750"/>
    </location>
</feature>
<dbReference type="SUPFAM" id="SSF52540">
    <property type="entry name" value="P-loop containing nucleoside triphosphate hydrolases"/>
    <property type="match status" value="2"/>
</dbReference>
<dbReference type="Pfam" id="PF13476">
    <property type="entry name" value="AAA_23"/>
    <property type="match status" value="1"/>
</dbReference>
<dbReference type="AlphaFoldDB" id="A0A1I0W3W1"/>
<dbReference type="Proteomes" id="UP000198838">
    <property type="component" value="Unassembled WGS sequence"/>
</dbReference>
<keyword evidence="5" id="KW-1185">Reference proteome</keyword>
<dbReference type="OrthoDB" id="9764467at2"/>
<dbReference type="EMBL" id="FOJY01000003">
    <property type="protein sequence ID" value="SFA83419.1"/>
    <property type="molecule type" value="Genomic_DNA"/>
</dbReference>
<protein>
    <submittedName>
        <fullName evidence="4">Uncharacterized protein YhaN</fullName>
    </submittedName>
</protein>
<keyword evidence="1" id="KW-0175">Coiled coil</keyword>
<dbReference type="GO" id="GO:0006302">
    <property type="term" value="P:double-strand break repair"/>
    <property type="evidence" value="ECO:0007669"/>
    <property type="project" value="InterPro"/>
</dbReference>
<feature type="coiled-coil region" evidence="1">
    <location>
        <begin position="165"/>
        <end position="221"/>
    </location>
</feature>
<gene>
    <name evidence="4" type="ORF">SAMN05216249_10366</name>
</gene>
<proteinExistence type="predicted"/>
<evidence type="ECO:0000256" key="1">
    <source>
        <dbReference type="SAM" id="Coils"/>
    </source>
</evidence>
<feature type="coiled-coil region" evidence="1">
    <location>
        <begin position="532"/>
        <end position="559"/>
    </location>
</feature>
<organism evidence="4 5">
    <name type="scientific">Acetitomaculum ruminis DSM 5522</name>
    <dbReference type="NCBI Taxonomy" id="1120918"/>
    <lineage>
        <taxon>Bacteria</taxon>
        <taxon>Bacillati</taxon>
        <taxon>Bacillota</taxon>
        <taxon>Clostridia</taxon>
        <taxon>Lachnospirales</taxon>
        <taxon>Lachnospiraceae</taxon>
        <taxon>Acetitomaculum</taxon>
    </lineage>
</organism>
<dbReference type="PANTHER" id="PTHR41259:SF1">
    <property type="entry name" value="DOUBLE-STRAND BREAK REPAIR RAD50 ATPASE, PUTATIVE-RELATED"/>
    <property type="match status" value="1"/>
</dbReference>
<evidence type="ECO:0000256" key="2">
    <source>
        <dbReference type="SAM" id="Phobius"/>
    </source>
</evidence>
<dbReference type="InterPro" id="IPR027417">
    <property type="entry name" value="P-loop_NTPase"/>
</dbReference>
<dbReference type="PANTHER" id="PTHR41259">
    <property type="entry name" value="DOUBLE-STRAND BREAK REPAIR RAD50 ATPASE, PUTATIVE-RELATED"/>
    <property type="match status" value="1"/>
</dbReference>
<dbReference type="GO" id="GO:0016887">
    <property type="term" value="F:ATP hydrolysis activity"/>
    <property type="evidence" value="ECO:0007669"/>
    <property type="project" value="InterPro"/>
</dbReference>
<sequence>MKLKNCHIENFGKLHEFSYKFNDELNIIKENNGWGKTTFAVFIKAMFYGLDYSPKKGISGSERKKYLPWNGGRFGGSLDFCVHNLNYRVERFFGENVNDDSFKLYNLDTGLESTDFSENIGEEIFLIDKESFERSNYIPQSDIEINVTDSINAKISNLAENVNDISNSDAALETLEARKKEYKRNNKKGRIYELEERINELNQKLENCINKEKRIDELSEKIFEQRLIKNKYQLAKAELKEKIRKKSSFMEKQAKFEHYAMLERQLEEAKTIQKELEEFFTRHYPQDDEFMIITEEIRKISEYRLILNENPKNNGDEDRLMFLQEFFDEGVPSEEELSKCRDLVEQKKILDSQLENEKFGNEDIDRLENLKSFFENGKPDLEVINGFMEDYTMAEELEKEIVSKKAKVEVLRNVETPEVNERISGYIQRERIAFGIGIIFILVGSIAMFMKMSNAFLPMIGGIVLIIYSMVTDASKRGRIKLQNELDYSNAEKELMTLLDKKQTLELPYIEFVERYPIVDATANIPHSLSEIKTKLAEYENLTERFLESEEKRKEVIKNQANVIMDIESVLRYYAEKSNMSDYGAVLNQVVDYRKEFFELGERLKKNKEATQAVTGLKDDVENFFHLYFEEIGEERYEELLAKVRDNKNRLDLARNDVERWEMEKADFELENNVLDGSEILSEEEEDFSESLEHLQVLELEKDHQIAEVDDIISSYRKDVDELSVIAEEKNDIEEELSFVREEKKECEYNYAILDKTIKYLTYAKEQFTSRYLSPMKKGFEKYISIIENDNNYSNKFLMDVNLDISINDDGVIKNRDYMSTGMRDFVSICIRFALIDALYKGEKPFAILDDPFVNFDENKMANVKNLLTKISKDYQIIYFTCHDSRSL</sequence>
<reference evidence="4 5" key="1">
    <citation type="submission" date="2016-10" db="EMBL/GenBank/DDBJ databases">
        <authorList>
            <person name="de Groot N.N."/>
        </authorList>
    </citation>
    <scope>NUCLEOTIDE SEQUENCE [LARGE SCALE GENOMIC DNA]</scope>
    <source>
        <strain evidence="4 5">DSM 5522</strain>
    </source>
</reference>
<feature type="coiled-coil region" evidence="1">
    <location>
        <begin position="634"/>
        <end position="671"/>
    </location>
</feature>
<dbReference type="STRING" id="1120918.SAMN05216249_10366"/>
<evidence type="ECO:0000259" key="3">
    <source>
        <dbReference type="Pfam" id="PF13476"/>
    </source>
</evidence>
<accession>A0A1I0W3W1</accession>
<name>A0A1I0W3W1_9FIRM</name>